<evidence type="ECO:0000256" key="7">
    <source>
        <dbReference type="ARBA" id="ARBA00022723"/>
    </source>
</evidence>
<feature type="binding site" evidence="17">
    <location>
        <begin position="273"/>
        <end position="277"/>
    </location>
    <ligand>
        <name>GTP</name>
        <dbReference type="ChEBI" id="CHEBI:37565"/>
    </ligand>
</feature>
<sequence length="423" mass="45767">MEETHPGTQLNDSPQAQESIQLDDVNRAISDIAAGKAVVVVDDESRENEGDLIFAAELATPELVAFMVRYSSGYVCVGMTNEDCDRLALPPMVARNQDVRNTAYTVTVDAAEGIDTGISAGDRAHTIRILSNAESASTDLNRPGHVVPLRARDGGVLVRDGHTEASVDLARAAGLRPAGVLCEVVSEDNPTEMARLPELRRFADQHGLCLISIEQLIEWRRTNTPVVERSVETRLPTKNGDFQAVGYTSLVDGVEHIALVAGDVQGKSEVPVRVHSECLTGDVFGSLRCDCGEQLQAALNKITNEGSGVLIYIRGHEGRGIGLVPKLRAYVLQDEGLDTVDANESQGFPADLREYSAAAQIIKDLGIESIQLISNNPDKREKLKGYGIEISGRVPVELPANPNNISYLLTKRDRMGHQLDSLS</sequence>
<dbReference type="HAMAP" id="MF_00180">
    <property type="entry name" value="RibB"/>
    <property type="match status" value="1"/>
</dbReference>
<comment type="pathway">
    <text evidence="3 17">Cofactor biosynthesis; riboflavin biosynthesis; 5-amino-6-(D-ribitylamino)uracil from GTP: step 1/4.</text>
</comment>
<evidence type="ECO:0000256" key="4">
    <source>
        <dbReference type="ARBA" id="ARBA00004904"/>
    </source>
</evidence>
<keyword evidence="15 17" id="KW-0511">Multifunctional enzyme</keyword>
<evidence type="ECO:0000256" key="2">
    <source>
        <dbReference type="ARBA" id="ARBA00002284"/>
    </source>
</evidence>
<accession>A0ABR9ZKE1</accession>
<keyword evidence="10 17" id="KW-0862">Zinc</keyword>
<evidence type="ECO:0000256" key="12">
    <source>
        <dbReference type="ARBA" id="ARBA00023134"/>
    </source>
</evidence>
<dbReference type="NCBIfam" id="NF006803">
    <property type="entry name" value="PRK09311.1"/>
    <property type="match status" value="1"/>
</dbReference>
<evidence type="ECO:0000313" key="20">
    <source>
        <dbReference type="Proteomes" id="UP000635902"/>
    </source>
</evidence>
<comment type="function">
    <text evidence="2 17">Catalyzes the conversion of D-ribulose 5-phosphate to formate and 3,4-dihydroxy-2-butanone 4-phosphate.</text>
</comment>
<keyword evidence="9 17" id="KW-0378">Hydrolase</keyword>
<keyword evidence="8 17" id="KW-0547">Nucleotide-binding</keyword>
<keyword evidence="7 17" id="KW-0479">Metal-binding</keyword>
<feature type="site" description="Essential for DHBP synthase activity" evidence="17">
    <location>
        <position position="145"/>
    </location>
</feature>
<comment type="pathway">
    <text evidence="4 17">Cofactor biosynthesis; riboflavin biosynthesis; 2-hydroxy-3-oxobutyl phosphate from D-ribulose 5-phosphate: step 1/1.</text>
</comment>
<dbReference type="RefSeq" id="WP_194556358.1">
    <property type="nucleotide sequence ID" value="NZ_JADKMY010000001.1"/>
</dbReference>
<feature type="binding site" evidence="17">
    <location>
        <position position="291"/>
    </location>
    <ligand>
        <name>Zn(2+)</name>
        <dbReference type="ChEBI" id="CHEBI:29105"/>
        <note>catalytic</note>
    </ligand>
</feature>
<keyword evidence="11 17" id="KW-0460">Magnesium</keyword>
<evidence type="ECO:0000313" key="19">
    <source>
        <dbReference type="EMBL" id="MBF4553571.1"/>
    </source>
</evidence>
<dbReference type="InterPro" id="IPR036144">
    <property type="entry name" value="RibA-like_sf"/>
</dbReference>
<evidence type="ECO:0000256" key="5">
    <source>
        <dbReference type="ARBA" id="ARBA00005520"/>
    </source>
</evidence>
<dbReference type="NCBIfam" id="TIGR00505">
    <property type="entry name" value="ribA"/>
    <property type="match status" value="1"/>
</dbReference>
<evidence type="ECO:0000256" key="11">
    <source>
        <dbReference type="ARBA" id="ARBA00022842"/>
    </source>
</evidence>
<dbReference type="InterPro" id="IPR000422">
    <property type="entry name" value="DHBP_synthase_RibB"/>
</dbReference>
<feature type="binding site" evidence="17">
    <location>
        <position position="294"/>
    </location>
    <ligand>
        <name>GTP</name>
        <dbReference type="ChEBI" id="CHEBI:37565"/>
    </ligand>
</feature>
<dbReference type="PIRSF" id="PIRSF001259">
    <property type="entry name" value="RibA"/>
    <property type="match status" value="1"/>
</dbReference>
<evidence type="ECO:0000256" key="17">
    <source>
        <dbReference type="HAMAP-Rule" id="MF_01283"/>
    </source>
</evidence>
<feature type="binding site" evidence="17">
    <location>
        <position position="183"/>
    </location>
    <ligand>
        <name>D-ribulose 5-phosphate</name>
        <dbReference type="ChEBI" id="CHEBI:58121"/>
    </ligand>
</feature>
<name>A0ABR9ZKE1_9CORY</name>
<feature type="binding site" evidence="17">
    <location>
        <begin position="46"/>
        <end position="47"/>
    </location>
    <ligand>
        <name>D-ribulose 5-phosphate</name>
        <dbReference type="ChEBI" id="CHEBI:58121"/>
    </ligand>
</feature>
<keyword evidence="13 17" id="KW-0464">Manganese</keyword>
<feature type="active site" description="Proton acceptor; for GTP cyclohydrolase activity" evidence="17">
    <location>
        <position position="351"/>
    </location>
</feature>
<evidence type="ECO:0000256" key="13">
    <source>
        <dbReference type="ARBA" id="ARBA00023211"/>
    </source>
</evidence>
<feature type="binding site" evidence="17">
    <location>
        <position position="374"/>
    </location>
    <ligand>
        <name>GTP</name>
        <dbReference type="ChEBI" id="CHEBI:37565"/>
    </ligand>
</feature>
<dbReference type="InterPro" id="IPR016299">
    <property type="entry name" value="Riboflavin_synth_RibBA"/>
</dbReference>
<dbReference type="Pfam" id="PF00926">
    <property type="entry name" value="DHBP_synthase"/>
    <property type="match status" value="1"/>
</dbReference>
<dbReference type="InterPro" id="IPR017945">
    <property type="entry name" value="DHBP_synth_RibB-like_a/b_dom"/>
</dbReference>
<comment type="similarity">
    <text evidence="5 17">In the N-terminal section; belongs to the DHBP synthase family.</text>
</comment>
<evidence type="ECO:0000256" key="15">
    <source>
        <dbReference type="ARBA" id="ARBA00023268"/>
    </source>
</evidence>
<feature type="active site" description="Nucleophile; for GTP cyclohydrolase activity" evidence="17">
    <location>
        <position position="353"/>
    </location>
</feature>
<feature type="region of interest" description="GTP cyclohydrolase II" evidence="17">
    <location>
        <begin position="223"/>
        <end position="423"/>
    </location>
</feature>
<feature type="binding site" evidence="17">
    <location>
        <position position="162"/>
    </location>
    <ligand>
        <name>Mg(2+)</name>
        <dbReference type="ChEBI" id="CHEBI:18420"/>
        <label>2</label>
    </ligand>
</feature>
<proteinExistence type="inferred from homology"/>
<dbReference type="PANTHER" id="PTHR21327">
    <property type="entry name" value="GTP CYCLOHYDROLASE II-RELATED"/>
    <property type="match status" value="1"/>
</dbReference>
<feature type="binding site" evidence="17">
    <location>
        <position position="51"/>
    </location>
    <ligand>
        <name>D-ribulose 5-phosphate</name>
        <dbReference type="ChEBI" id="CHEBI:58121"/>
    </ligand>
</feature>
<feature type="binding site" evidence="17">
    <location>
        <position position="278"/>
    </location>
    <ligand>
        <name>Zn(2+)</name>
        <dbReference type="ChEBI" id="CHEBI:29105"/>
        <note>catalytic</note>
    </ligand>
</feature>
<dbReference type="Pfam" id="PF00925">
    <property type="entry name" value="GTP_cyclohydro2"/>
    <property type="match status" value="1"/>
</dbReference>
<keyword evidence="14 17" id="KW-0456">Lyase</keyword>
<evidence type="ECO:0000256" key="1">
    <source>
        <dbReference type="ARBA" id="ARBA00000141"/>
    </source>
</evidence>
<evidence type="ECO:0000256" key="6">
    <source>
        <dbReference type="ARBA" id="ARBA00022619"/>
    </source>
</evidence>
<dbReference type="SUPFAM" id="SSF55821">
    <property type="entry name" value="YrdC/RibB"/>
    <property type="match status" value="1"/>
</dbReference>
<dbReference type="PANTHER" id="PTHR21327:SF18">
    <property type="entry name" value="3,4-DIHYDROXY-2-BUTANONE 4-PHOSPHATE SYNTHASE"/>
    <property type="match status" value="1"/>
</dbReference>
<feature type="binding site" evidence="17">
    <location>
        <begin position="317"/>
        <end position="319"/>
    </location>
    <ligand>
        <name>GTP</name>
        <dbReference type="ChEBI" id="CHEBI:37565"/>
    </ligand>
</feature>
<dbReference type="Gene3D" id="3.40.50.10990">
    <property type="entry name" value="GTP cyclohydrolase II"/>
    <property type="match status" value="1"/>
</dbReference>
<feature type="region of interest" description="DHBP synthase" evidence="17">
    <location>
        <begin position="1"/>
        <end position="222"/>
    </location>
</feature>
<gene>
    <name evidence="17" type="primary">ribBA</name>
    <name evidence="19" type="ORF">IRY30_05685</name>
</gene>
<dbReference type="InterPro" id="IPR000926">
    <property type="entry name" value="RibA"/>
</dbReference>
<evidence type="ECO:0000256" key="3">
    <source>
        <dbReference type="ARBA" id="ARBA00004853"/>
    </source>
</evidence>
<comment type="cofactor">
    <cofactor evidence="17">
        <name>Zn(2+)</name>
        <dbReference type="ChEBI" id="CHEBI:29105"/>
    </cofactor>
    <text evidence="17">Binds 1 zinc ion per subunit.</text>
</comment>
<dbReference type="HAMAP" id="MF_01283">
    <property type="entry name" value="RibBA"/>
    <property type="match status" value="1"/>
</dbReference>
<dbReference type="GO" id="GO:0008686">
    <property type="term" value="F:3,4-dihydroxy-2-butanone-4-phosphate synthase activity"/>
    <property type="evidence" value="ECO:0007669"/>
    <property type="project" value="UniProtKB-EC"/>
</dbReference>
<feature type="binding site" evidence="17">
    <location>
        <position position="47"/>
    </location>
    <ligand>
        <name>Mg(2+)</name>
        <dbReference type="ChEBI" id="CHEBI:18420"/>
        <label>1</label>
    </ligand>
</feature>
<feature type="site" description="Essential for DHBP synthase activity" evidence="17">
    <location>
        <position position="183"/>
    </location>
</feature>
<dbReference type="InterPro" id="IPR032677">
    <property type="entry name" value="GTP_cyclohydro_II"/>
</dbReference>
<dbReference type="EMBL" id="JADKMY010000001">
    <property type="protein sequence ID" value="MBF4553571.1"/>
    <property type="molecule type" value="Genomic_DNA"/>
</dbReference>
<feature type="binding site" evidence="17">
    <location>
        <position position="379"/>
    </location>
    <ligand>
        <name>GTP</name>
        <dbReference type="ChEBI" id="CHEBI:37565"/>
    </ligand>
</feature>
<dbReference type="Gene3D" id="3.90.870.10">
    <property type="entry name" value="DHBP synthase"/>
    <property type="match status" value="1"/>
</dbReference>
<evidence type="ECO:0000256" key="16">
    <source>
        <dbReference type="ARBA" id="ARBA00049295"/>
    </source>
</evidence>
<feature type="binding site" evidence="17">
    <location>
        <begin position="159"/>
        <end position="163"/>
    </location>
    <ligand>
        <name>D-ribulose 5-phosphate</name>
        <dbReference type="ChEBI" id="CHEBI:58121"/>
    </ligand>
</feature>
<evidence type="ECO:0000256" key="14">
    <source>
        <dbReference type="ARBA" id="ARBA00023239"/>
    </source>
</evidence>
<dbReference type="GO" id="GO:0003935">
    <property type="term" value="F:GTP cyclohydrolase II activity"/>
    <property type="evidence" value="ECO:0007669"/>
    <property type="project" value="UniProtKB-EC"/>
</dbReference>
<evidence type="ECO:0000256" key="8">
    <source>
        <dbReference type="ARBA" id="ARBA00022741"/>
    </source>
</evidence>
<comment type="function">
    <text evidence="17">Catalyzes the conversion of GTP to 2,5-diamino-6-ribosylamino-4(3H)-pyrimidinone 5'-phosphate (DARP), formate and pyrophosphate.</text>
</comment>
<keyword evidence="20" id="KW-1185">Reference proteome</keyword>
<protein>
    <recommendedName>
        <fullName evidence="17">Riboflavin biosynthesis protein RibBA</fullName>
    </recommendedName>
    <domain>
        <recommendedName>
            <fullName evidence="17">3,4-dihydroxy-2-butanone 4-phosphate synthase</fullName>
            <shortName evidence="17">DHBP synthase</shortName>
            <ecNumber evidence="17">4.1.99.12</ecNumber>
        </recommendedName>
    </domain>
    <domain>
        <recommendedName>
            <fullName evidence="17">GTP cyclohydrolase-2</fullName>
            <ecNumber evidence="17">3.5.4.25</ecNumber>
        </recommendedName>
        <alternativeName>
            <fullName evidence="17">GTP cyclohydrolase II</fullName>
        </alternativeName>
    </domain>
</protein>
<dbReference type="SUPFAM" id="SSF142695">
    <property type="entry name" value="RibA-like"/>
    <property type="match status" value="1"/>
</dbReference>
<keyword evidence="12 17" id="KW-0342">GTP-binding</keyword>
<feature type="binding site" evidence="17">
    <location>
        <position position="289"/>
    </location>
    <ligand>
        <name>Zn(2+)</name>
        <dbReference type="ChEBI" id="CHEBI:29105"/>
        <note>catalytic</note>
    </ligand>
</feature>
<comment type="catalytic activity">
    <reaction evidence="16 17">
        <text>GTP + 4 H2O = 2,5-diamino-6-hydroxy-4-(5-phosphoribosylamino)-pyrimidine + formate + 2 phosphate + 3 H(+)</text>
        <dbReference type="Rhea" id="RHEA:23704"/>
        <dbReference type="ChEBI" id="CHEBI:15377"/>
        <dbReference type="ChEBI" id="CHEBI:15378"/>
        <dbReference type="ChEBI" id="CHEBI:15740"/>
        <dbReference type="ChEBI" id="CHEBI:37565"/>
        <dbReference type="ChEBI" id="CHEBI:43474"/>
        <dbReference type="ChEBI" id="CHEBI:58614"/>
        <dbReference type="EC" id="3.5.4.25"/>
    </reaction>
</comment>
<reference evidence="19 20" key="1">
    <citation type="submission" date="2020-10" db="EMBL/GenBank/DDBJ databases">
        <title>Novel species in genus Corynebacterium.</title>
        <authorList>
            <person name="Zhang G."/>
        </authorList>
    </citation>
    <scope>NUCLEOTIDE SEQUENCE [LARGE SCALE GENOMIC DNA]</scope>
    <source>
        <strain evidence="19 20">DSM 45110</strain>
    </source>
</reference>
<keyword evidence="6 17" id="KW-0686">Riboflavin biosynthesis</keyword>
<evidence type="ECO:0000256" key="9">
    <source>
        <dbReference type="ARBA" id="ARBA00022801"/>
    </source>
</evidence>
<evidence type="ECO:0000256" key="10">
    <source>
        <dbReference type="ARBA" id="ARBA00022833"/>
    </source>
</evidence>
<evidence type="ECO:0000259" key="18">
    <source>
        <dbReference type="Pfam" id="PF00925"/>
    </source>
</evidence>
<dbReference type="EC" id="3.5.4.25" evidence="17"/>
<dbReference type="NCBIfam" id="NF001591">
    <property type="entry name" value="PRK00393.1"/>
    <property type="match status" value="1"/>
</dbReference>
<comment type="similarity">
    <text evidence="17">In the C-terminal section; belongs to the GTP cyclohydrolase II family.</text>
</comment>
<dbReference type="EC" id="4.1.99.12" evidence="17"/>
<feature type="binding site" evidence="17">
    <location>
        <position position="339"/>
    </location>
    <ligand>
        <name>GTP</name>
        <dbReference type="ChEBI" id="CHEBI:37565"/>
    </ligand>
</feature>
<dbReference type="CDD" id="cd00641">
    <property type="entry name" value="GTP_cyclohydro2"/>
    <property type="match status" value="1"/>
</dbReference>
<dbReference type="NCBIfam" id="TIGR00506">
    <property type="entry name" value="ribB"/>
    <property type="match status" value="1"/>
</dbReference>
<organism evidence="19 20">
    <name type="scientific">Corynebacterium suicordis DSM 45110</name>
    <dbReference type="NCBI Taxonomy" id="1121369"/>
    <lineage>
        <taxon>Bacteria</taxon>
        <taxon>Bacillati</taxon>
        <taxon>Actinomycetota</taxon>
        <taxon>Actinomycetes</taxon>
        <taxon>Mycobacteriales</taxon>
        <taxon>Corynebacteriaceae</taxon>
        <taxon>Corynebacterium</taxon>
    </lineage>
</organism>
<feature type="binding site" evidence="17">
    <location>
        <position position="47"/>
    </location>
    <ligand>
        <name>Mg(2+)</name>
        <dbReference type="ChEBI" id="CHEBI:18420"/>
        <label>2</label>
    </ligand>
</feature>
<dbReference type="HAMAP" id="MF_00179">
    <property type="entry name" value="RibA"/>
    <property type="match status" value="1"/>
</dbReference>
<comment type="catalytic activity">
    <reaction evidence="1 17">
        <text>D-ribulose 5-phosphate = (2S)-2-hydroxy-3-oxobutyl phosphate + formate + H(+)</text>
        <dbReference type="Rhea" id="RHEA:18457"/>
        <dbReference type="ChEBI" id="CHEBI:15378"/>
        <dbReference type="ChEBI" id="CHEBI:15740"/>
        <dbReference type="ChEBI" id="CHEBI:58121"/>
        <dbReference type="ChEBI" id="CHEBI:58830"/>
        <dbReference type="EC" id="4.1.99.12"/>
    </reaction>
</comment>
<dbReference type="Proteomes" id="UP000635902">
    <property type="component" value="Unassembled WGS sequence"/>
</dbReference>
<comment type="cofactor">
    <cofactor evidence="17">
        <name>Mg(2+)</name>
        <dbReference type="ChEBI" id="CHEBI:18420"/>
    </cofactor>
    <cofactor evidence="17">
        <name>Mn(2+)</name>
        <dbReference type="ChEBI" id="CHEBI:29035"/>
    </cofactor>
    <text evidence="17">Binds 2 divalent metal cations per subunit. Magnesium or manganese.</text>
</comment>
<comment type="caution">
    <text evidence="19">The sequence shown here is derived from an EMBL/GenBank/DDBJ whole genome shotgun (WGS) entry which is preliminary data.</text>
</comment>
<feature type="domain" description="GTP cyclohydrolase II" evidence="18">
    <location>
        <begin position="228"/>
        <end position="395"/>
    </location>
</feature>